<evidence type="ECO:0000313" key="3">
    <source>
        <dbReference type="Proteomes" id="UP000264353"/>
    </source>
</evidence>
<proteinExistence type="predicted"/>
<feature type="non-terminal residue" evidence="2">
    <location>
        <position position="1"/>
    </location>
</feature>
<dbReference type="AlphaFoldDB" id="A0A397ZTJ9"/>
<sequence>KNKKKEKERMGNHKVIFKTFVDAVLKRMRTAAKDDIFDWKKLGFAGAEKVANRLQAQVTENEDQTQFSVSCKEFRHEFKVEDTNFHYTREDESGKRKFQLKQFDELRAEFLKMKMEAAHLESMQGELELRRQEKALAELKWRETLRRDSTKSILEEGGPSRRPRRPEQRGPSQSPPGQPRRGHRRRRPRRRRPERRRKRRRRPERRRKRRRRPERRRKTRRRPERRRKTRMKSCRGQRRRRRRHHRTQTPSE</sequence>
<feature type="region of interest" description="Disordered" evidence="1">
    <location>
        <begin position="149"/>
        <end position="252"/>
    </location>
</feature>
<accession>A0A397ZTJ9</accession>
<reference evidence="2 3" key="1">
    <citation type="submission" date="2018-06" db="EMBL/GenBank/DDBJ databases">
        <title>WGS assembly of Brassica rapa FPsc.</title>
        <authorList>
            <person name="Bowman J."/>
            <person name="Kohchi T."/>
            <person name="Yamato K."/>
            <person name="Jenkins J."/>
            <person name="Shu S."/>
            <person name="Ishizaki K."/>
            <person name="Yamaoka S."/>
            <person name="Nishihama R."/>
            <person name="Nakamura Y."/>
            <person name="Berger F."/>
            <person name="Adam C."/>
            <person name="Aki S."/>
            <person name="Althoff F."/>
            <person name="Araki T."/>
            <person name="Arteaga-Vazquez M."/>
            <person name="Balasubrmanian S."/>
            <person name="Bauer D."/>
            <person name="Boehm C."/>
            <person name="Briginshaw L."/>
            <person name="Caballero-Perez J."/>
            <person name="Catarino B."/>
            <person name="Chen F."/>
            <person name="Chiyoda S."/>
            <person name="Chovatia M."/>
            <person name="Davies K."/>
            <person name="Delmans M."/>
            <person name="Demura T."/>
            <person name="Dierschke T."/>
            <person name="Dolan L."/>
            <person name="Dorantes-Acosta A."/>
            <person name="Eklund D."/>
            <person name="Florent S."/>
            <person name="Flores-Sandoval E."/>
            <person name="Fujiyama A."/>
            <person name="Fukuzawa H."/>
            <person name="Galik B."/>
            <person name="Grimanelli D."/>
            <person name="Grimwood J."/>
            <person name="Grossniklaus U."/>
            <person name="Hamada T."/>
            <person name="Haseloff J."/>
            <person name="Hetherington A."/>
            <person name="Higo A."/>
            <person name="Hirakawa Y."/>
            <person name="Hundley H."/>
            <person name="Ikeda Y."/>
            <person name="Inoue K."/>
            <person name="Inoue S."/>
            <person name="Ishida S."/>
            <person name="Jia Q."/>
            <person name="Kakita M."/>
            <person name="Kanazawa T."/>
            <person name="Kawai Y."/>
            <person name="Kawashima T."/>
            <person name="Kennedy M."/>
            <person name="Kinose K."/>
            <person name="Kinoshita T."/>
            <person name="Kohara Y."/>
            <person name="Koide E."/>
            <person name="Komatsu K."/>
            <person name="Kopischke S."/>
            <person name="Kubo M."/>
            <person name="Kyozuka J."/>
            <person name="Lagercrantz U."/>
            <person name="Lin S."/>
            <person name="Lindquist E."/>
            <person name="Lipzen A."/>
            <person name="Lu C."/>
            <person name="Luna E."/>
            <person name="Martienssen R."/>
            <person name="Minamino N."/>
            <person name="Mizutani M."/>
            <person name="Mizutani M."/>
            <person name="Mochizuki N."/>
            <person name="Monte I."/>
            <person name="Mosher R."/>
            <person name="Nagasaki H."/>
            <person name="Nakagami H."/>
            <person name="Naramoto S."/>
            <person name="Nishitani K."/>
            <person name="Ohtani M."/>
            <person name="Okamoto T."/>
            <person name="Okumura M."/>
            <person name="Phillips J."/>
            <person name="Pollak B."/>
            <person name="Reinders A."/>
            <person name="Roevekamp M."/>
            <person name="Sano R."/>
            <person name="Sawa S."/>
            <person name="Schmid M."/>
            <person name="Shirakawa M."/>
            <person name="Solano R."/>
            <person name="Spunde A."/>
            <person name="Suetsugu N."/>
            <person name="Sugano S."/>
            <person name="Sugiyama A."/>
            <person name="Sun R."/>
            <person name="Suzuki Y."/>
            <person name="Takenaka M."/>
            <person name="Takezawa D."/>
            <person name="Tomogane H."/>
            <person name="Tsuzuki M."/>
            <person name="Ueda T."/>
            <person name="Umeda M."/>
            <person name="Ward J."/>
            <person name="Watanabe Y."/>
            <person name="Yazaki K."/>
            <person name="Yokoyama R."/>
            <person name="Yoshitake Y."/>
            <person name="Yotsui I."/>
            <person name="Zachgo S."/>
            <person name="Schmutz J."/>
        </authorList>
    </citation>
    <scope>NUCLEOTIDE SEQUENCE [LARGE SCALE GENOMIC DNA]</scope>
    <source>
        <strain evidence="3">cv. B-3</strain>
    </source>
</reference>
<feature type="compositionally biased region" description="Basic residues" evidence="1">
    <location>
        <begin position="180"/>
        <end position="252"/>
    </location>
</feature>
<organism evidence="2 3">
    <name type="scientific">Brassica campestris</name>
    <name type="common">Field mustard</name>
    <dbReference type="NCBI Taxonomy" id="3711"/>
    <lineage>
        <taxon>Eukaryota</taxon>
        <taxon>Viridiplantae</taxon>
        <taxon>Streptophyta</taxon>
        <taxon>Embryophyta</taxon>
        <taxon>Tracheophyta</taxon>
        <taxon>Spermatophyta</taxon>
        <taxon>Magnoliopsida</taxon>
        <taxon>eudicotyledons</taxon>
        <taxon>Gunneridae</taxon>
        <taxon>Pentapetalae</taxon>
        <taxon>rosids</taxon>
        <taxon>malvids</taxon>
        <taxon>Brassicales</taxon>
        <taxon>Brassicaceae</taxon>
        <taxon>Brassiceae</taxon>
        <taxon>Brassica</taxon>
    </lineage>
</organism>
<dbReference type="Proteomes" id="UP000264353">
    <property type="component" value="Chromosome A4"/>
</dbReference>
<protein>
    <submittedName>
        <fullName evidence="2">Uncharacterized protein</fullName>
    </submittedName>
</protein>
<gene>
    <name evidence="2" type="ORF">BRARA_D02793</name>
</gene>
<evidence type="ECO:0000256" key="1">
    <source>
        <dbReference type="SAM" id="MobiDB-lite"/>
    </source>
</evidence>
<evidence type="ECO:0000313" key="2">
    <source>
        <dbReference type="EMBL" id="RID67724.1"/>
    </source>
</evidence>
<name>A0A397ZTJ9_BRACM</name>
<dbReference type="EMBL" id="CM010631">
    <property type="protein sequence ID" value="RID67724.1"/>
    <property type="molecule type" value="Genomic_DNA"/>
</dbReference>